<evidence type="ECO:0000313" key="3">
    <source>
        <dbReference type="Proteomes" id="UP000646548"/>
    </source>
</evidence>
<accession>A0A834CR16</accession>
<name>A0A834CR16_ORYME</name>
<feature type="transmembrane region" description="Helical" evidence="1">
    <location>
        <begin position="25"/>
        <end position="49"/>
    </location>
</feature>
<reference evidence="2" key="1">
    <citation type="journal article" name="BMC Genomics">
        <title>Long-read sequencing and de novo genome assembly of marine medaka (Oryzias melastigma).</title>
        <authorList>
            <person name="Liang P."/>
            <person name="Saqib H.S.A."/>
            <person name="Ni X."/>
            <person name="Shen Y."/>
        </authorList>
    </citation>
    <scope>NUCLEOTIDE SEQUENCE</scope>
    <source>
        <strain evidence="2">Bigg-433</strain>
    </source>
</reference>
<proteinExistence type="predicted"/>
<evidence type="ECO:0000256" key="1">
    <source>
        <dbReference type="SAM" id="Phobius"/>
    </source>
</evidence>
<evidence type="ECO:0000313" key="2">
    <source>
        <dbReference type="EMBL" id="KAF6731168.1"/>
    </source>
</evidence>
<sequence length="88" mass="9667">MSSAAEFPVEVEGSYLLYGTRQGHLFSICVLHSFSMLFGFFFSGAGLSVSGRTPARLRATADGDRRVFFFLCSPITDKVELKAAVTHR</sequence>
<dbReference type="EMBL" id="WKFB01000218">
    <property type="protein sequence ID" value="KAF6731168.1"/>
    <property type="molecule type" value="Genomic_DNA"/>
</dbReference>
<gene>
    <name evidence="2" type="ORF">FQA47_006790</name>
</gene>
<protein>
    <submittedName>
        <fullName evidence="2">Uncharacterized protein</fullName>
    </submittedName>
</protein>
<dbReference type="Proteomes" id="UP000646548">
    <property type="component" value="Unassembled WGS sequence"/>
</dbReference>
<dbReference type="AlphaFoldDB" id="A0A834CR16"/>
<keyword evidence="1" id="KW-1133">Transmembrane helix</keyword>
<comment type="caution">
    <text evidence="2">The sequence shown here is derived from an EMBL/GenBank/DDBJ whole genome shotgun (WGS) entry which is preliminary data.</text>
</comment>
<organism evidence="2 3">
    <name type="scientific">Oryzias melastigma</name>
    <name type="common">Marine medaka</name>
    <dbReference type="NCBI Taxonomy" id="30732"/>
    <lineage>
        <taxon>Eukaryota</taxon>
        <taxon>Metazoa</taxon>
        <taxon>Chordata</taxon>
        <taxon>Craniata</taxon>
        <taxon>Vertebrata</taxon>
        <taxon>Euteleostomi</taxon>
        <taxon>Actinopterygii</taxon>
        <taxon>Neopterygii</taxon>
        <taxon>Teleostei</taxon>
        <taxon>Neoteleostei</taxon>
        <taxon>Acanthomorphata</taxon>
        <taxon>Ovalentaria</taxon>
        <taxon>Atherinomorphae</taxon>
        <taxon>Beloniformes</taxon>
        <taxon>Adrianichthyidae</taxon>
        <taxon>Oryziinae</taxon>
        <taxon>Oryzias</taxon>
    </lineage>
</organism>
<keyword evidence="1" id="KW-0812">Transmembrane</keyword>
<keyword evidence="1" id="KW-0472">Membrane</keyword>